<dbReference type="EMBL" id="LOSJ02000002">
    <property type="protein sequence ID" value="PNM57759.1"/>
    <property type="molecule type" value="Genomic_DNA"/>
</dbReference>
<dbReference type="InterPro" id="IPR005467">
    <property type="entry name" value="His_kinase_dom"/>
</dbReference>
<dbReference type="EC" id="2.7.13.3" evidence="3"/>
<dbReference type="CDD" id="cd06225">
    <property type="entry name" value="HAMP"/>
    <property type="match status" value="1"/>
</dbReference>
<evidence type="ECO:0000313" key="13">
    <source>
        <dbReference type="EMBL" id="PNM57759.1"/>
    </source>
</evidence>
<dbReference type="PANTHER" id="PTHR44936">
    <property type="entry name" value="SENSOR PROTEIN CREC"/>
    <property type="match status" value="1"/>
</dbReference>
<dbReference type="PRINTS" id="PR00344">
    <property type="entry name" value="BCTRLSENSOR"/>
</dbReference>
<evidence type="ECO:0000256" key="6">
    <source>
        <dbReference type="ARBA" id="ARBA00022679"/>
    </source>
</evidence>
<keyword evidence="14" id="KW-1185">Reference proteome</keyword>
<keyword evidence="6" id="KW-0808">Transferase</keyword>
<dbReference type="Pfam" id="PF02518">
    <property type="entry name" value="HATPase_c"/>
    <property type="match status" value="1"/>
</dbReference>
<dbReference type="GO" id="GO:0005886">
    <property type="term" value="C:plasma membrane"/>
    <property type="evidence" value="ECO:0007669"/>
    <property type="project" value="UniProtKB-SubCell"/>
</dbReference>
<evidence type="ECO:0000256" key="8">
    <source>
        <dbReference type="ARBA" id="ARBA00022777"/>
    </source>
</evidence>
<keyword evidence="8 13" id="KW-0418">Kinase</keyword>
<keyword evidence="10" id="KW-0472">Membrane</keyword>
<keyword evidence="9" id="KW-0067">ATP-binding</keyword>
<comment type="subcellular location">
    <subcellularLocation>
        <location evidence="2">Cell membrane</location>
        <topology evidence="2">Multi-pass membrane protein</topology>
    </subcellularLocation>
</comment>
<dbReference type="Gene3D" id="3.30.565.10">
    <property type="entry name" value="Histidine kinase-like ATPase, C-terminal domain"/>
    <property type="match status" value="1"/>
</dbReference>
<dbReference type="Gene3D" id="1.10.287.130">
    <property type="match status" value="1"/>
</dbReference>
<dbReference type="STRING" id="674.VM_10585"/>
<dbReference type="SMART" id="SM00388">
    <property type="entry name" value="HisKA"/>
    <property type="match status" value="1"/>
</dbReference>
<keyword evidence="10" id="KW-1133">Transmembrane helix</keyword>
<accession>A0A2J9V1U5</accession>
<evidence type="ECO:0000259" key="11">
    <source>
        <dbReference type="PROSITE" id="PS50109"/>
    </source>
</evidence>
<feature type="transmembrane region" description="Helical" evidence="10">
    <location>
        <begin position="236"/>
        <end position="257"/>
    </location>
</feature>
<dbReference type="GO" id="GO:0000155">
    <property type="term" value="F:phosphorelay sensor kinase activity"/>
    <property type="evidence" value="ECO:0007669"/>
    <property type="project" value="InterPro"/>
</dbReference>
<evidence type="ECO:0000256" key="7">
    <source>
        <dbReference type="ARBA" id="ARBA00022741"/>
    </source>
</evidence>
<dbReference type="PANTHER" id="PTHR44936:SF10">
    <property type="entry name" value="SENSOR PROTEIN RSTB"/>
    <property type="match status" value="1"/>
</dbReference>
<evidence type="ECO:0000313" key="14">
    <source>
        <dbReference type="Proteomes" id="UP000053748"/>
    </source>
</evidence>
<proteinExistence type="predicted"/>
<keyword evidence="4" id="KW-1003">Cell membrane</keyword>
<sequence length="543" mass="62063">MAMIRAFWVLWVAVFLPILLLSIPNQFNPIQQLTRTLSEDFYKPVYRSNFSFLSGKLQQAPPTEWPVIVEHYAQYFTYSLRLDELESYASSALFYPALQSGELIFQDGDPNVLLQRVPNSNKVLYFAINESREQGALNQARGTLSLAIEDLRSQPRSQWESSIAEQNRLIPLKLSLVREADLLPIEQEKLGAAKGQMISYLNPQGSMILLAPLDEGVWLHVEDNISYQTQLKLTTAIAGLFFLGISIALVMWIFPLWRDLKRLVKTANEFGQGVLSKRASTSRLSVISQLSESFNQMANNIEKLIASQRTLTNAIAHDLRTPLYRLRFAFEMLDDPDIAQSQKDKYRQIIHSSIEDLDHLINQTLVLSRYNRITDISHFSYCYFTENLDAEADLFRLENPHLKLQVDVSDYLRQQKLFVDHRALLRAVKNLLSNAARYAKQEIRLSLNEAQGELILIVEDDGVGISADDVERIFEPFVQLNNQERNSEKGHGLGLAIVKQITRWHQGQVEVKRSDLLGGARFELRWPKEIAVGNVTKLDTNSQ</sequence>
<protein>
    <recommendedName>
        <fullName evidence="3">histidine kinase</fullName>
        <ecNumber evidence="3">2.7.13.3</ecNumber>
    </recommendedName>
</protein>
<dbReference type="SMART" id="SM00304">
    <property type="entry name" value="HAMP"/>
    <property type="match status" value="1"/>
</dbReference>
<feature type="domain" description="Histidine kinase" evidence="11">
    <location>
        <begin position="314"/>
        <end position="530"/>
    </location>
</feature>
<dbReference type="Gene3D" id="6.10.340.10">
    <property type="match status" value="1"/>
</dbReference>
<dbReference type="InterPro" id="IPR036097">
    <property type="entry name" value="HisK_dim/P_sf"/>
</dbReference>
<evidence type="ECO:0000256" key="5">
    <source>
        <dbReference type="ARBA" id="ARBA00022553"/>
    </source>
</evidence>
<dbReference type="PROSITE" id="PS50885">
    <property type="entry name" value="HAMP"/>
    <property type="match status" value="1"/>
</dbReference>
<dbReference type="SUPFAM" id="SSF55874">
    <property type="entry name" value="ATPase domain of HSP90 chaperone/DNA topoisomerase II/histidine kinase"/>
    <property type="match status" value="1"/>
</dbReference>
<evidence type="ECO:0000259" key="12">
    <source>
        <dbReference type="PROSITE" id="PS50885"/>
    </source>
</evidence>
<evidence type="ECO:0000256" key="9">
    <source>
        <dbReference type="ARBA" id="ARBA00022840"/>
    </source>
</evidence>
<evidence type="ECO:0000256" key="10">
    <source>
        <dbReference type="SAM" id="Phobius"/>
    </source>
</evidence>
<dbReference type="InterPro" id="IPR003660">
    <property type="entry name" value="HAMP_dom"/>
</dbReference>
<evidence type="ECO:0000256" key="4">
    <source>
        <dbReference type="ARBA" id="ARBA00022475"/>
    </source>
</evidence>
<feature type="domain" description="HAMP" evidence="12">
    <location>
        <begin position="254"/>
        <end position="306"/>
    </location>
</feature>
<dbReference type="InterPro" id="IPR003661">
    <property type="entry name" value="HisK_dim/P_dom"/>
</dbReference>
<dbReference type="InterPro" id="IPR004358">
    <property type="entry name" value="Sig_transdc_His_kin-like_C"/>
</dbReference>
<dbReference type="SUPFAM" id="SSF47384">
    <property type="entry name" value="Homodimeric domain of signal transducing histidine kinase"/>
    <property type="match status" value="1"/>
</dbReference>
<keyword evidence="10" id="KW-0812">Transmembrane</keyword>
<gene>
    <name evidence="13" type="ORF">AL544_017780</name>
</gene>
<comment type="catalytic activity">
    <reaction evidence="1">
        <text>ATP + protein L-histidine = ADP + protein N-phospho-L-histidine.</text>
        <dbReference type="EC" id="2.7.13.3"/>
    </reaction>
</comment>
<evidence type="ECO:0000256" key="1">
    <source>
        <dbReference type="ARBA" id="ARBA00000085"/>
    </source>
</evidence>
<dbReference type="GO" id="GO:0005524">
    <property type="term" value="F:ATP binding"/>
    <property type="evidence" value="ECO:0007669"/>
    <property type="project" value="UniProtKB-KW"/>
</dbReference>
<dbReference type="SMART" id="SM00387">
    <property type="entry name" value="HATPase_c"/>
    <property type="match status" value="1"/>
</dbReference>
<dbReference type="AlphaFoldDB" id="A0A2J9V1U5"/>
<name>A0A2J9V1U5_VIBMI</name>
<dbReference type="Pfam" id="PF00512">
    <property type="entry name" value="HisKA"/>
    <property type="match status" value="1"/>
</dbReference>
<dbReference type="OrthoDB" id="9804645at2"/>
<dbReference type="InterPro" id="IPR003594">
    <property type="entry name" value="HATPase_dom"/>
</dbReference>
<evidence type="ECO:0000256" key="3">
    <source>
        <dbReference type="ARBA" id="ARBA00012438"/>
    </source>
</evidence>
<comment type="caution">
    <text evidence="13">The sequence shown here is derived from an EMBL/GenBank/DDBJ whole genome shotgun (WGS) entry which is preliminary data.</text>
</comment>
<dbReference type="PROSITE" id="PS50109">
    <property type="entry name" value="HIS_KIN"/>
    <property type="match status" value="1"/>
</dbReference>
<evidence type="ECO:0000256" key="2">
    <source>
        <dbReference type="ARBA" id="ARBA00004651"/>
    </source>
</evidence>
<keyword evidence="5" id="KW-0597">Phosphoprotein</keyword>
<keyword evidence="7" id="KW-0547">Nucleotide-binding</keyword>
<reference evidence="13" key="1">
    <citation type="submission" date="2017-12" db="EMBL/GenBank/DDBJ databases">
        <title>FDA dAtabase for Regulatory Grade micrObial Sequences (FDA-ARGOS): Supporting development and validation of Infectious Disease Dx tests.</title>
        <authorList>
            <person name="Hoffmann M."/>
            <person name="Allard M."/>
            <person name="Evans P."/>
            <person name="Brown E."/>
            <person name="Tallon L.J."/>
            <person name="Sadzewicz L."/>
            <person name="Sengamalay N."/>
            <person name="Ott S."/>
            <person name="Godinez A."/>
            <person name="Nagaraj S."/>
            <person name="Vavikolanu K."/>
            <person name="Aluvathingal J."/>
            <person name="Nadendla S."/>
            <person name="Hobson J."/>
            <person name="Sichtig H."/>
        </authorList>
    </citation>
    <scope>NUCLEOTIDE SEQUENCE [LARGE SCALE GENOMIC DNA]</scope>
    <source>
        <strain evidence="13">FDAARGOS_113</strain>
    </source>
</reference>
<dbReference type="CDD" id="cd00082">
    <property type="entry name" value="HisKA"/>
    <property type="match status" value="1"/>
</dbReference>
<dbReference type="Proteomes" id="UP000053748">
    <property type="component" value="Unassembled WGS sequence"/>
</dbReference>
<dbReference type="InterPro" id="IPR050980">
    <property type="entry name" value="2C_sensor_his_kinase"/>
</dbReference>
<dbReference type="InterPro" id="IPR036890">
    <property type="entry name" value="HATPase_C_sf"/>
</dbReference>
<organism evidence="13 14">
    <name type="scientific">Vibrio mimicus</name>
    <dbReference type="NCBI Taxonomy" id="674"/>
    <lineage>
        <taxon>Bacteria</taxon>
        <taxon>Pseudomonadati</taxon>
        <taxon>Pseudomonadota</taxon>
        <taxon>Gammaproteobacteria</taxon>
        <taxon>Vibrionales</taxon>
        <taxon>Vibrionaceae</taxon>
        <taxon>Vibrio</taxon>
    </lineage>
</organism>